<evidence type="ECO:0000256" key="8">
    <source>
        <dbReference type="ARBA" id="ARBA00031934"/>
    </source>
</evidence>
<proteinExistence type="inferred from homology"/>
<keyword evidence="11" id="KW-1185">Reference proteome</keyword>
<dbReference type="PANTHER" id="PTHR11247:SF8">
    <property type="entry name" value="PALMITOYL-PROTEIN THIOESTERASE 1"/>
    <property type="match status" value="1"/>
</dbReference>
<gene>
    <name evidence="10" type="ORF">NEOLI_004138</name>
</gene>
<comment type="similarity">
    <text evidence="1">Belongs to the palmitoyl-protein thioesterase family.</text>
</comment>
<dbReference type="EMBL" id="LXFE01001894">
    <property type="protein sequence ID" value="OLL23316.1"/>
    <property type="molecule type" value="Genomic_DNA"/>
</dbReference>
<evidence type="ECO:0000256" key="3">
    <source>
        <dbReference type="ARBA" id="ARBA00014212"/>
    </source>
</evidence>
<evidence type="ECO:0000256" key="4">
    <source>
        <dbReference type="ARBA" id="ARBA00022729"/>
    </source>
</evidence>
<dbReference type="STRING" id="1198029.A0A1U7LKX8"/>
<evidence type="ECO:0000256" key="7">
    <source>
        <dbReference type="ARBA" id="ARBA00023180"/>
    </source>
</evidence>
<dbReference type="OrthoDB" id="10263094at2759"/>
<keyword evidence="7" id="KW-0325">Glycoprotein</keyword>
<accession>A0A1U7LKX8</accession>
<comment type="caution">
    <text evidence="10">The sequence shown here is derived from an EMBL/GenBank/DDBJ whole genome shotgun (WGS) entry which is preliminary data.</text>
</comment>
<dbReference type="Proteomes" id="UP000186594">
    <property type="component" value="Unassembled WGS sequence"/>
</dbReference>
<dbReference type="InterPro" id="IPR002472">
    <property type="entry name" value="Palm_thioest"/>
</dbReference>
<feature type="compositionally biased region" description="Basic and acidic residues" evidence="9">
    <location>
        <begin position="269"/>
        <end position="284"/>
    </location>
</feature>
<sequence length="291" mass="33662">MQRVASIIKETNPGTFVHSVYLNEDLQKDQNAGYFGYVNDQVEFVCQQISSIPELSQGFDAMGFSQGGLFLRAYAQRCNQPPVRNLVTWGSPHYGISDLPPCSADDFVCQQVHRVIKFGVYSGWARKNIVQAQYYRNPEEYDKYLEYNDFLADINNEYADKNRTYSKNIASLDRFVMIVFRNDTMLVPKESSWFQSYDVKTGKLLPVKYTQMYRQDWLGLKALDSKAGLEFVGFPGDHMRFADKDLVDVIERYFRPANEGVSYGEDDDRDRLEKSDPARRKESNGQRVFLI</sequence>
<evidence type="ECO:0000256" key="6">
    <source>
        <dbReference type="ARBA" id="ARBA00023157"/>
    </source>
</evidence>
<feature type="region of interest" description="Disordered" evidence="9">
    <location>
        <begin position="261"/>
        <end position="285"/>
    </location>
</feature>
<dbReference type="InterPro" id="IPR029058">
    <property type="entry name" value="AB_hydrolase_fold"/>
</dbReference>
<keyword evidence="4" id="KW-0732">Signal</keyword>
<name>A0A1U7LKX8_NEOID</name>
<evidence type="ECO:0000256" key="2">
    <source>
        <dbReference type="ARBA" id="ARBA00012423"/>
    </source>
</evidence>
<protein>
    <recommendedName>
        <fullName evidence="3">Palmitoyl-protein thioesterase 1</fullName>
        <ecNumber evidence="2">3.1.2.22</ecNumber>
    </recommendedName>
    <alternativeName>
        <fullName evidence="8">Palmitoyl-protein hydrolase 1</fullName>
    </alternativeName>
</protein>
<keyword evidence="5" id="KW-0378">Hydrolase</keyword>
<dbReference type="GO" id="GO:0008474">
    <property type="term" value="F:palmitoyl-(protein) hydrolase activity"/>
    <property type="evidence" value="ECO:0007669"/>
    <property type="project" value="UniProtKB-EC"/>
</dbReference>
<dbReference type="EC" id="3.1.2.22" evidence="2"/>
<dbReference type="AlphaFoldDB" id="A0A1U7LKX8"/>
<organism evidence="10 11">
    <name type="scientific">Neolecta irregularis (strain DAH-3)</name>
    <dbReference type="NCBI Taxonomy" id="1198029"/>
    <lineage>
        <taxon>Eukaryota</taxon>
        <taxon>Fungi</taxon>
        <taxon>Dikarya</taxon>
        <taxon>Ascomycota</taxon>
        <taxon>Taphrinomycotina</taxon>
        <taxon>Neolectales</taxon>
        <taxon>Neolectaceae</taxon>
        <taxon>Neolecta</taxon>
    </lineage>
</organism>
<dbReference type="PRINTS" id="PR00414">
    <property type="entry name" value="PPTHIESTRASE"/>
</dbReference>
<dbReference type="OMA" id="KFVMVMF"/>
<dbReference type="SUPFAM" id="SSF53474">
    <property type="entry name" value="alpha/beta-Hydrolases"/>
    <property type="match status" value="1"/>
</dbReference>
<evidence type="ECO:0000256" key="9">
    <source>
        <dbReference type="SAM" id="MobiDB-lite"/>
    </source>
</evidence>
<keyword evidence="6" id="KW-1015">Disulfide bond</keyword>
<evidence type="ECO:0000256" key="5">
    <source>
        <dbReference type="ARBA" id="ARBA00022801"/>
    </source>
</evidence>
<dbReference type="Pfam" id="PF02089">
    <property type="entry name" value="Palm_thioest"/>
    <property type="match status" value="1"/>
</dbReference>
<dbReference type="PANTHER" id="PTHR11247">
    <property type="entry name" value="PALMITOYL-PROTEIN THIOESTERASE/DOLICHYLDIPHOSPHATASE 1"/>
    <property type="match status" value="1"/>
</dbReference>
<dbReference type="FunFam" id="3.40.50.1820:FF:000107">
    <property type="entry name" value="Palmitoyl-protein thioesterase 1"/>
    <property type="match status" value="1"/>
</dbReference>
<reference evidence="10 11" key="1">
    <citation type="submission" date="2016-04" db="EMBL/GenBank/DDBJ databases">
        <title>Evolutionary innovation and constraint leading to complex multicellularity in the Ascomycota.</title>
        <authorList>
            <person name="Cisse O."/>
            <person name="Nguyen A."/>
            <person name="Hewitt D.A."/>
            <person name="Jedd G."/>
            <person name="Stajich J.E."/>
        </authorList>
    </citation>
    <scope>NUCLEOTIDE SEQUENCE [LARGE SCALE GENOMIC DNA]</scope>
    <source>
        <strain evidence="10 11">DAH-3</strain>
    </source>
</reference>
<evidence type="ECO:0000313" key="10">
    <source>
        <dbReference type="EMBL" id="OLL23316.1"/>
    </source>
</evidence>
<evidence type="ECO:0000256" key="1">
    <source>
        <dbReference type="ARBA" id="ARBA00010758"/>
    </source>
</evidence>
<dbReference type="Gene3D" id="3.40.50.1820">
    <property type="entry name" value="alpha/beta hydrolase"/>
    <property type="match status" value="1"/>
</dbReference>
<evidence type="ECO:0000313" key="11">
    <source>
        <dbReference type="Proteomes" id="UP000186594"/>
    </source>
</evidence>